<evidence type="ECO:0008006" key="4">
    <source>
        <dbReference type="Google" id="ProtNLM"/>
    </source>
</evidence>
<dbReference type="Gene3D" id="3.40.50.10540">
    <property type="entry name" value="Crotonobetainyl-coa:carnitine coa-transferase, domain 1"/>
    <property type="match status" value="2"/>
</dbReference>
<dbReference type="SUPFAM" id="SSF89796">
    <property type="entry name" value="CoA-transferase family III (CaiB/BaiF)"/>
    <property type="match status" value="1"/>
</dbReference>
<proteinExistence type="predicted"/>
<reference evidence="3" key="1">
    <citation type="journal article" date="2021" name="Syst. Appl. Microbiol.">
        <title>Roseomonas hellenica sp. nov., isolated from roots of wild-growing Alkanna tinctoria.</title>
        <authorList>
            <person name="Rat A."/>
            <person name="Naranjo H.D."/>
            <person name="Lebbe L."/>
            <person name="Cnockaert M."/>
            <person name="Krigas N."/>
            <person name="Grigoriadou K."/>
            <person name="Maloupa E."/>
            <person name="Willems A."/>
        </authorList>
    </citation>
    <scope>NUCLEOTIDE SEQUENCE [LARGE SCALE GENOMIC DNA]</scope>
    <source>
        <strain evidence="3">LMG 31523</strain>
    </source>
</reference>
<dbReference type="InterPro" id="IPR023606">
    <property type="entry name" value="CoA-Trfase_III_dom_1_sf"/>
</dbReference>
<dbReference type="PANTHER" id="PTHR48228">
    <property type="entry name" value="SUCCINYL-COA--D-CITRAMALATE COA-TRANSFERASE"/>
    <property type="match status" value="1"/>
</dbReference>
<dbReference type="PANTHER" id="PTHR48228:SF6">
    <property type="entry name" value="L-CARNITINE COA-TRANSFERASE"/>
    <property type="match status" value="1"/>
</dbReference>
<keyword evidence="1" id="KW-0808">Transferase</keyword>
<organism evidence="2 3">
    <name type="scientific">Plastoroseomonas hellenica</name>
    <dbReference type="NCBI Taxonomy" id="2687306"/>
    <lineage>
        <taxon>Bacteria</taxon>
        <taxon>Pseudomonadati</taxon>
        <taxon>Pseudomonadota</taxon>
        <taxon>Alphaproteobacteria</taxon>
        <taxon>Acetobacterales</taxon>
        <taxon>Acetobacteraceae</taxon>
        <taxon>Plastoroseomonas</taxon>
    </lineage>
</organism>
<dbReference type="Proteomes" id="UP001196870">
    <property type="component" value="Unassembled WGS sequence"/>
</dbReference>
<name>A0ABS5ESH6_9PROT</name>
<accession>A0ABS5ESH6</accession>
<evidence type="ECO:0000256" key="1">
    <source>
        <dbReference type="ARBA" id="ARBA00022679"/>
    </source>
</evidence>
<dbReference type="InterPro" id="IPR003673">
    <property type="entry name" value="CoA-Trfase_fam_III"/>
</dbReference>
<gene>
    <name evidence="2" type="ORF">GXW71_02630</name>
</gene>
<dbReference type="EMBL" id="JAAGBB010000002">
    <property type="protein sequence ID" value="MBR0663243.1"/>
    <property type="molecule type" value="Genomic_DNA"/>
</dbReference>
<dbReference type="RefSeq" id="WP_211850830.1">
    <property type="nucleotide sequence ID" value="NZ_JAAGBB010000002.1"/>
</dbReference>
<comment type="caution">
    <text evidence="2">The sequence shown here is derived from an EMBL/GenBank/DDBJ whole genome shotgun (WGS) entry which is preliminary data.</text>
</comment>
<keyword evidence="3" id="KW-1185">Reference proteome</keyword>
<sequence length="328" mass="33789">MTAPFAGKRVLDLSGFAPQRPHALAIAMAGKLAAQFGATVIRPLPPGGDSLAALPPLLPDGSSALARFLLAGRTGGDTGGAFDAAIGDAAAVMAADAALRVRISVFGPGEDPPMSELGLLALSGILAAVHPEGEAPHRLGGHQAAYAAGLAGFTAMAAGLRAGMRDIADISLFDTACWLNWKAAATVVLLGAAAAAKDKEGRGGWHTMRAKDGHVALVYMAKDWPPLRDLIGDPSLAEPRFATQRARGENMAALNAVMAPWFAARTRAEITAAAQAKRIPIGPVLSPRELLADRQHAARGFIGPEGTPRLPIRIDGAAPQWMETGHAA</sequence>
<dbReference type="Pfam" id="PF02515">
    <property type="entry name" value="CoA_transf_3"/>
    <property type="match status" value="1"/>
</dbReference>
<dbReference type="InterPro" id="IPR044855">
    <property type="entry name" value="CoA-Trfase_III_dom3_sf"/>
</dbReference>
<protein>
    <recommendedName>
        <fullName evidence="4">CoA transferase</fullName>
    </recommendedName>
</protein>
<evidence type="ECO:0000313" key="2">
    <source>
        <dbReference type="EMBL" id="MBR0663243.1"/>
    </source>
</evidence>
<dbReference type="InterPro" id="IPR050509">
    <property type="entry name" value="CoA-transferase_III"/>
</dbReference>
<evidence type="ECO:0000313" key="3">
    <source>
        <dbReference type="Proteomes" id="UP001196870"/>
    </source>
</evidence>
<dbReference type="Gene3D" id="3.30.1540.10">
    <property type="entry name" value="formyl-coa transferase, domain 3"/>
    <property type="match status" value="1"/>
</dbReference>